<dbReference type="EMBL" id="LAZR01022480">
    <property type="protein sequence ID" value="KKL81721.1"/>
    <property type="molecule type" value="Genomic_DNA"/>
</dbReference>
<name>A0A0F9FTV9_9ZZZZ</name>
<organism evidence="2">
    <name type="scientific">marine sediment metagenome</name>
    <dbReference type="NCBI Taxonomy" id="412755"/>
    <lineage>
        <taxon>unclassified sequences</taxon>
        <taxon>metagenomes</taxon>
        <taxon>ecological metagenomes</taxon>
    </lineage>
</organism>
<proteinExistence type="predicted"/>
<comment type="caution">
    <text evidence="2">The sequence shown here is derived from an EMBL/GenBank/DDBJ whole genome shotgun (WGS) entry which is preliminary data.</text>
</comment>
<gene>
    <name evidence="2" type="ORF">LCGC14_1991930</name>
</gene>
<accession>A0A0F9FTV9</accession>
<dbReference type="Pfam" id="PF09414">
    <property type="entry name" value="RNA_ligase"/>
    <property type="match status" value="1"/>
</dbReference>
<evidence type="ECO:0000313" key="2">
    <source>
        <dbReference type="EMBL" id="KKL81721.1"/>
    </source>
</evidence>
<reference evidence="2" key="1">
    <citation type="journal article" date="2015" name="Nature">
        <title>Complex archaea that bridge the gap between prokaryotes and eukaryotes.</title>
        <authorList>
            <person name="Spang A."/>
            <person name="Saw J.H."/>
            <person name="Jorgensen S.L."/>
            <person name="Zaremba-Niedzwiedzka K."/>
            <person name="Martijn J."/>
            <person name="Lind A.E."/>
            <person name="van Eijk R."/>
            <person name="Schleper C."/>
            <person name="Guy L."/>
            <person name="Ettema T.J."/>
        </authorList>
    </citation>
    <scope>NUCLEOTIDE SEQUENCE</scope>
</reference>
<protein>
    <recommendedName>
        <fullName evidence="1">RNA ligase domain-containing protein</fullName>
    </recommendedName>
</protein>
<feature type="domain" description="RNA ligase" evidence="1">
    <location>
        <begin position="27"/>
        <end position="200"/>
    </location>
</feature>
<sequence>MEFKKYQHIERFGTMKVEGIEFGTCYVFPKIDGTNGSAWPDGDGIRYGSRNRELTGDFDNSGFLAENITNQAICEFFMMHPNLRLFGEWLIPHSLKIYREDAWRKFYVFDVVRDLPKELPSGEKFEYLTYEEYQPLMEEFTIDYIPCIAKYNNGNYEAFLSCLKGNNFLVEDGKGDGEGIVIKNYAYKNKYGRTTWAKIVTSEFKEKHEKTMGPAEKSARIAAEEHIVEKYCTAALVEKVYSKIVAECEGWSSKFIPRLLNTVYYELVTEECWNFIKEYKNPIVNFKRLLQLIIVKIKQTKPELF</sequence>
<dbReference type="InterPro" id="IPR021122">
    <property type="entry name" value="RNA_ligase_dom_REL/Rnl2"/>
</dbReference>
<dbReference type="SUPFAM" id="SSF56091">
    <property type="entry name" value="DNA ligase/mRNA capping enzyme, catalytic domain"/>
    <property type="match status" value="1"/>
</dbReference>
<dbReference type="Gene3D" id="3.30.470.30">
    <property type="entry name" value="DNA ligase/mRNA capping enzyme"/>
    <property type="match status" value="1"/>
</dbReference>
<dbReference type="AlphaFoldDB" id="A0A0F9FTV9"/>
<evidence type="ECO:0000259" key="1">
    <source>
        <dbReference type="Pfam" id="PF09414"/>
    </source>
</evidence>